<evidence type="ECO:0000313" key="1">
    <source>
        <dbReference type="EMBL" id="WEK03220.1"/>
    </source>
</evidence>
<dbReference type="EMBL" id="CP119312">
    <property type="protein sequence ID" value="WEK03220.1"/>
    <property type="molecule type" value="Genomic_DNA"/>
</dbReference>
<accession>A0AAJ5VSC0</accession>
<name>A0AAJ5VSC0_9HYPH</name>
<evidence type="ECO:0000313" key="2">
    <source>
        <dbReference type="Proteomes" id="UP001217476"/>
    </source>
</evidence>
<dbReference type="AlphaFoldDB" id="A0AAJ5VSC0"/>
<gene>
    <name evidence="1" type="ORF">P0Y65_13530</name>
</gene>
<reference evidence="1" key="1">
    <citation type="submission" date="2023-03" db="EMBL/GenBank/DDBJ databases">
        <title>Andean soil-derived lignocellulolytic bacterial consortium as a source of novel taxa and putative plastic-active enzymes.</title>
        <authorList>
            <person name="Diaz-Garcia L."/>
            <person name="Chuvochina M."/>
            <person name="Feuerriegel G."/>
            <person name="Bunk B."/>
            <person name="Sproer C."/>
            <person name="Streit W.R."/>
            <person name="Rodriguez L.M."/>
            <person name="Overmann J."/>
            <person name="Jimenez D.J."/>
        </authorList>
    </citation>
    <scope>NUCLEOTIDE SEQUENCE</scope>
    <source>
        <strain evidence="1">MAG 4196</strain>
    </source>
</reference>
<protein>
    <submittedName>
        <fullName evidence="1">Uncharacterized protein</fullName>
    </submittedName>
</protein>
<organism evidence="1 2">
    <name type="scientific">Candidatus Devosia phytovorans</name>
    <dbReference type="NCBI Taxonomy" id="3121372"/>
    <lineage>
        <taxon>Bacteria</taxon>
        <taxon>Pseudomonadati</taxon>
        <taxon>Pseudomonadota</taxon>
        <taxon>Alphaproteobacteria</taxon>
        <taxon>Hyphomicrobiales</taxon>
        <taxon>Devosiaceae</taxon>
        <taxon>Devosia</taxon>
    </lineage>
</organism>
<proteinExistence type="predicted"/>
<dbReference type="Proteomes" id="UP001217476">
    <property type="component" value="Chromosome"/>
</dbReference>
<sequence length="92" mass="10203">MKRSFRVVDLQDDAAGVELGKFEGASPELAARSALNLDVVRSGARADLVAKVYFENVDGAINMVRMYRRVESKRVRSSKPALEPTLHDGLQR</sequence>